<reference evidence="1" key="3">
    <citation type="submission" date="2006-01" db="EMBL/GenBank/DDBJ databases">
        <authorList>
            <person name="Buell R."/>
        </authorList>
    </citation>
    <scope>NUCLEOTIDE SEQUENCE</scope>
</reference>
<reference evidence="1" key="2">
    <citation type="submission" date="2005-04" db="EMBL/GenBank/DDBJ databases">
        <authorList>
            <person name="Buell C.R."/>
            <person name="Wing R.A."/>
            <person name="McCombie W.A."/>
            <person name="Ouyang S."/>
        </authorList>
    </citation>
    <scope>NUCLEOTIDE SEQUENCE</scope>
</reference>
<gene>
    <name evidence="1" type="ordered locus">LOC_Os11g33349</name>
</gene>
<organism evidence="1">
    <name type="scientific">Oryza sativa subsp. japonica</name>
    <name type="common">Rice</name>
    <dbReference type="NCBI Taxonomy" id="39947"/>
    <lineage>
        <taxon>Eukaryota</taxon>
        <taxon>Viridiplantae</taxon>
        <taxon>Streptophyta</taxon>
        <taxon>Embryophyta</taxon>
        <taxon>Tracheophyta</taxon>
        <taxon>Spermatophyta</taxon>
        <taxon>Magnoliopsida</taxon>
        <taxon>Liliopsida</taxon>
        <taxon>Poales</taxon>
        <taxon>Poaceae</taxon>
        <taxon>BOP clade</taxon>
        <taxon>Oryzoideae</taxon>
        <taxon>Oryzeae</taxon>
        <taxon>Oryzinae</taxon>
        <taxon>Oryza</taxon>
        <taxon>Oryza sativa</taxon>
    </lineage>
</organism>
<reference evidence="1" key="1">
    <citation type="journal article" date="2005" name="BMC Biol.">
        <title>The sequence of rice chromosomes 11 and 12, rich in disease resistance genes and recent gene duplications.</title>
        <authorList>
            <consortium name="The rice chromosomes 11 and 12 sequencing consortia"/>
        </authorList>
    </citation>
    <scope>NUCLEOTIDE SEQUENCE [LARGE SCALE GENOMIC DNA]</scope>
</reference>
<dbReference type="AlphaFoldDB" id="Q2R328"/>
<evidence type="ECO:0000313" key="1">
    <source>
        <dbReference type="EMBL" id="ABA94112.1"/>
    </source>
</evidence>
<dbReference type="EMBL" id="DP000010">
    <property type="protein sequence ID" value="ABA94112.1"/>
    <property type="molecule type" value="Genomic_DNA"/>
</dbReference>
<name>Q2R328_ORYSJ</name>
<accession>Q2R328</accession>
<sequence length="22" mass="2452">MAFVYYMDNLIDTAKDVAQAAT</sequence>
<proteinExistence type="predicted"/>
<protein>
    <submittedName>
        <fullName evidence="1">Uncharacterized protein</fullName>
    </submittedName>
</protein>